<sequence length="87" mass="9715">MSAENNPMVRRCPRLGNPIAFPYCMKCGENNGVCFKILDCWWEVFDVASYLKDALAPEDFQKLAAAQETGPQSKMASLLNVVEKVSK</sequence>
<reference evidence="1 2" key="1">
    <citation type="journal article" date="2012" name="Environ. Microbiol.">
        <title>The genome sequence of Desulfatibacillum alkenivorans AK-01: a blueprint for anaerobic alkane oxidation.</title>
        <authorList>
            <person name="Callaghan A.V."/>
            <person name="Morris B.E."/>
            <person name="Pereira I.A."/>
            <person name="McInerney M.J."/>
            <person name="Austin R.N."/>
            <person name="Groves J.T."/>
            <person name="Kukor J.J."/>
            <person name="Suflita J.M."/>
            <person name="Young L.Y."/>
            <person name="Zylstra G.J."/>
            <person name="Wawrik B."/>
        </authorList>
    </citation>
    <scope>NUCLEOTIDE SEQUENCE [LARGE SCALE GENOMIC DNA]</scope>
    <source>
        <strain evidence="1 2">AK-01</strain>
    </source>
</reference>
<dbReference type="HOGENOM" id="CLU_176134_0_0_7"/>
<dbReference type="RefSeq" id="WP_015948696.1">
    <property type="nucleotide sequence ID" value="NC_011768.1"/>
</dbReference>
<dbReference type="Proteomes" id="UP000000739">
    <property type="component" value="Chromosome"/>
</dbReference>
<dbReference type="KEGG" id="dal:Dalk_3961"/>
<gene>
    <name evidence="1" type="ordered locus">Dalk_3961</name>
</gene>
<proteinExistence type="predicted"/>
<protein>
    <submittedName>
        <fullName evidence="1">Uncharacterized protein</fullName>
    </submittedName>
</protein>
<keyword evidence="2" id="KW-1185">Reference proteome</keyword>
<dbReference type="AlphaFoldDB" id="B8FJH8"/>
<dbReference type="EMBL" id="CP001322">
    <property type="protein sequence ID" value="ACL05647.1"/>
    <property type="molecule type" value="Genomic_DNA"/>
</dbReference>
<accession>B8FJH8</accession>
<name>B8FJH8_DESAL</name>
<organism evidence="1 2">
    <name type="scientific">Desulfatibacillum aliphaticivorans</name>
    <dbReference type="NCBI Taxonomy" id="218208"/>
    <lineage>
        <taxon>Bacteria</taxon>
        <taxon>Pseudomonadati</taxon>
        <taxon>Thermodesulfobacteriota</taxon>
        <taxon>Desulfobacteria</taxon>
        <taxon>Desulfobacterales</taxon>
        <taxon>Desulfatibacillaceae</taxon>
        <taxon>Desulfatibacillum</taxon>
    </lineage>
</organism>
<evidence type="ECO:0000313" key="1">
    <source>
        <dbReference type="EMBL" id="ACL05647.1"/>
    </source>
</evidence>
<evidence type="ECO:0000313" key="2">
    <source>
        <dbReference type="Proteomes" id="UP000000739"/>
    </source>
</evidence>